<evidence type="ECO:0000313" key="1">
    <source>
        <dbReference type="EMBL" id="MBK0395089.1"/>
    </source>
</evidence>
<keyword evidence="2" id="KW-1185">Reference proteome</keyword>
<gene>
    <name evidence="1" type="ORF">JDW22_00460</name>
</gene>
<proteinExistence type="predicted"/>
<name>A0ABS1BP60_9NEIS</name>
<evidence type="ECO:0000313" key="2">
    <source>
        <dbReference type="Proteomes" id="UP000614058"/>
    </source>
</evidence>
<dbReference type="RefSeq" id="WP_200520917.1">
    <property type="nucleotide sequence ID" value="NZ_JAEHNZ010000001.1"/>
</dbReference>
<reference evidence="1 2" key="1">
    <citation type="journal article" date="2021" name="Pathogens">
        <title>Isolation and Characterization of Kingella bonacorsii sp. nov., A Novel Kingella Species Detected in a Stable Periodontitis Subject.</title>
        <authorList>
            <person name="Antezack A."/>
            <person name="Boxberger M."/>
            <person name="Rolland C."/>
            <person name="Monnet-Corti V."/>
            <person name="La Scola B."/>
        </authorList>
    </citation>
    <scope>NUCLEOTIDE SEQUENCE [LARGE SCALE GENOMIC DNA]</scope>
    <source>
        <strain evidence="1 2">Marseille-Q4569</strain>
    </source>
</reference>
<protein>
    <submittedName>
        <fullName evidence="1">Uncharacterized protein</fullName>
    </submittedName>
</protein>
<sequence>MLKSRPSYPCYVFRLPQCSGSPKYFQAAVIAKSPHGRAFALRAKRQPA</sequence>
<dbReference type="EMBL" id="JAEHNZ010000001">
    <property type="protein sequence ID" value="MBK0395089.1"/>
    <property type="molecule type" value="Genomic_DNA"/>
</dbReference>
<dbReference type="Proteomes" id="UP000614058">
    <property type="component" value="Unassembled WGS sequence"/>
</dbReference>
<comment type="caution">
    <text evidence="1">The sequence shown here is derived from an EMBL/GenBank/DDBJ whole genome shotgun (WGS) entry which is preliminary data.</text>
</comment>
<organism evidence="1 2">
    <name type="scientific">Kingella bonacorsii</name>
    <dbReference type="NCBI Taxonomy" id="2796361"/>
    <lineage>
        <taxon>Bacteria</taxon>
        <taxon>Pseudomonadati</taxon>
        <taxon>Pseudomonadota</taxon>
        <taxon>Betaproteobacteria</taxon>
        <taxon>Neisseriales</taxon>
        <taxon>Neisseriaceae</taxon>
        <taxon>Kingella</taxon>
    </lineage>
</organism>
<accession>A0ABS1BP60</accession>